<dbReference type="GO" id="GO:0004540">
    <property type="term" value="F:RNA nuclease activity"/>
    <property type="evidence" value="ECO:0007669"/>
    <property type="project" value="InterPro"/>
</dbReference>
<feature type="compositionally biased region" description="Acidic residues" evidence="1">
    <location>
        <begin position="361"/>
        <end position="371"/>
    </location>
</feature>
<accession>A0A9N8DNV2</accession>
<dbReference type="AlphaFoldDB" id="A0A9N8DNV2"/>
<organism evidence="3 4">
    <name type="scientific">Seminavis robusta</name>
    <dbReference type="NCBI Taxonomy" id="568900"/>
    <lineage>
        <taxon>Eukaryota</taxon>
        <taxon>Sar</taxon>
        <taxon>Stramenopiles</taxon>
        <taxon>Ochrophyta</taxon>
        <taxon>Bacillariophyta</taxon>
        <taxon>Bacillariophyceae</taxon>
        <taxon>Bacillariophycidae</taxon>
        <taxon>Naviculales</taxon>
        <taxon>Naviculaceae</taxon>
        <taxon>Seminavis</taxon>
    </lineage>
</organism>
<gene>
    <name evidence="3" type="ORF">SEMRO_249_G098810.1</name>
</gene>
<feature type="region of interest" description="Disordered" evidence="1">
    <location>
        <begin position="334"/>
        <end position="510"/>
    </location>
</feature>
<feature type="domain" description="NYN" evidence="2">
    <location>
        <begin position="78"/>
        <end position="188"/>
    </location>
</feature>
<comment type="caution">
    <text evidence="3">The sequence shown here is derived from an EMBL/GenBank/DDBJ whole genome shotgun (WGS) entry which is preliminary data.</text>
</comment>
<dbReference type="Pfam" id="PF01936">
    <property type="entry name" value="NYN"/>
    <property type="match status" value="1"/>
</dbReference>
<name>A0A9N8DNV2_9STRA</name>
<feature type="compositionally biased region" description="Acidic residues" evidence="1">
    <location>
        <begin position="493"/>
        <end position="504"/>
    </location>
</feature>
<reference evidence="3" key="1">
    <citation type="submission" date="2020-06" db="EMBL/GenBank/DDBJ databases">
        <authorList>
            <consortium name="Plant Systems Biology data submission"/>
        </authorList>
    </citation>
    <scope>NUCLEOTIDE SEQUENCE</scope>
    <source>
        <strain evidence="3">D6</strain>
    </source>
</reference>
<dbReference type="EMBL" id="CAICTM010000248">
    <property type="protein sequence ID" value="CAB9505974.1"/>
    <property type="molecule type" value="Genomic_DNA"/>
</dbReference>
<feature type="compositionally biased region" description="Basic and acidic residues" evidence="1">
    <location>
        <begin position="413"/>
        <end position="423"/>
    </location>
</feature>
<keyword evidence="4" id="KW-1185">Reference proteome</keyword>
<protein>
    <recommendedName>
        <fullName evidence="2">NYN domain-containing protein</fullName>
    </recommendedName>
</protein>
<evidence type="ECO:0000313" key="4">
    <source>
        <dbReference type="Proteomes" id="UP001153069"/>
    </source>
</evidence>
<evidence type="ECO:0000256" key="1">
    <source>
        <dbReference type="SAM" id="MobiDB-lite"/>
    </source>
</evidence>
<evidence type="ECO:0000313" key="3">
    <source>
        <dbReference type="EMBL" id="CAB9505974.1"/>
    </source>
</evidence>
<feature type="compositionally biased region" description="Basic and acidic residues" evidence="1">
    <location>
        <begin position="846"/>
        <end position="872"/>
    </location>
</feature>
<sequence>MMVDCSFEKWLRGAHEQPFVAQWADKLIDLGATWETFRRSEDDVIVDDLVKVGGIPILAARYVVGIAKDAIARRKAPAALFWDLDKLPIPLSSQGAREITARFKSIMAKHGCLTQFRGYTSRTDQSNTSQQICQDLQFSGCQIVHCPSKKTEMMIAVDAMRFAFLNPEGATLGFVTDGDEYDYLLTTLDQPAWPTSQPSVRGKALFLWDFGGRRQYSGVSKVGVTKQKGFGQGFSDDMDASFSSPDKMMNHVSDNVICISTTETESTAASDDYETCHEKTGSIVDTDSASEGDDKPVEDTPCAGGYSTLDPCAGVYEALHSHTPTPDIQFETNDEEAQQASDAPQFETEDDEQQDSAPAAEVEEEETEALEEEKQAPAPDARVVAEDKEEKKALQEDKQTLAPDAQVETEDNEEKKALQEDKQTLAPDAQVETEDNEEKKSLQEDKQAPAPDAQVQTEDKEAQQATSQDIERETIQEEAPTEDIADSTHDNEEPSADDVNAETGEDLKQTQAATVWNKFPEKSKGDMEQDKNMENWVTVAPPFFADQDVKYLVKLVKENGGAKKSYLGIMLRTRYPERFSNRDAVRSCFANAIESRAVVETGEGAFKQLYLPSSLGASVSEYEPRPKDGDAVKDLTTKQPIVEATPSNWASTAVTGDRLNKKAVDRVVSLLTMMAENDDISVLMMVLKKQIWNRYGRECPTMEDAELWLQQALTSGRVVPFKKSIKGLWLSLPENAHYSREHFPPDDMDTVKEEDHVMGILWNADSWVSRKDINESLKKAFPKTMNTPFRRTKVFINGHRKGKIFFSKGPYGQVVGLSENDSRISLNQMEEDMKAKLRDEAMVIEHAPDEEAQPKQEKAKKEAAPIMLREEDFPSLQAAHKLP</sequence>
<evidence type="ECO:0000259" key="2">
    <source>
        <dbReference type="Pfam" id="PF01936"/>
    </source>
</evidence>
<feature type="region of interest" description="Disordered" evidence="1">
    <location>
        <begin position="846"/>
        <end position="883"/>
    </location>
</feature>
<feature type="compositionally biased region" description="Basic and acidic residues" evidence="1">
    <location>
        <begin position="437"/>
        <end position="447"/>
    </location>
</feature>
<proteinExistence type="predicted"/>
<feature type="compositionally biased region" description="Basic and acidic residues" evidence="1">
    <location>
        <begin position="383"/>
        <end position="399"/>
    </location>
</feature>
<feature type="region of interest" description="Disordered" evidence="1">
    <location>
        <begin position="267"/>
        <end position="303"/>
    </location>
</feature>
<dbReference type="Proteomes" id="UP001153069">
    <property type="component" value="Unassembled WGS sequence"/>
</dbReference>
<dbReference type="InterPro" id="IPR021139">
    <property type="entry name" value="NYN"/>
</dbReference>